<keyword evidence="1" id="KW-0812">Transmembrane</keyword>
<evidence type="ECO:0000313" key="3">
    <source>
        <dbReference type="EMBL" id="CAK9039791.1"/>
    </source>
</evidence>
<reference evidence="3 4" key="1">
    <citation type="submission" date="2024-02" db="EMBL/GenBank/DDBJ databases">
        <authorList>
            <person name="Chen Y."/>
            <person name="Shah S."/>
            <person name="Dougan E. K."/>
            <person name="Thang M."/>
            <person name="Chan C."/>
        </authorList>
    </citation>
    <scope>NUCLEOTIDE SEQUENCE [LARGE SCALE GENOMIC DNA]</scope>
</reference>
<protein>
    <recommendedName>
        <fullName evidence="2">SMODS and SLOG-associating 2TM effector domain-containing protein</fullName>
    </recommendedName>
</protein>
<sequence length="178" mass="21075">MLKARTRWRQLRAYGCQLEKTIWLYRARVSTFRVGHGEASLNAPEVKFREALDQWRQSLLSSASLADTEFERKHKERIYKDLFAEGDESPKYFVPADPRLYIKYRIKEMQDFYTERIPNSVWWNGFWKVLLIVSNLSCSIFAYAQMSSWVALLAMFAACCTSWSEFRGHTAKTQRYTQ</sequence>
<dbReference type="Pfam" id="PF18181">
    <property type="entry name" value="SLATT_1"/>
    <property type="match status" value="1"/>
</dbReference>
<accession>A0ABP0LKS7</accession>
<name>A0ABP0LKS7_9DINO</name>
<feature type="transmembrane region" description="Helical" evidence="1">
    <location>
        <begin position="149"/>
        <end position="166"/>
    </location>
</feature>
<evidence type="ECO:0000313" key="4">
    <source>
        <dbReference type="Proteomes" id="UP001642484"/>
    </source>
</evidence>
<evidence type="ECO:0000256" key="1">
    <source>
        <dbReference type="SAM" id="Phobius"/>
    </source>
</evidence>
<gene>
    <name evidence="3" type="ORF">CCMP2556_LOCUS21528</name>
</gene>
<keyword evidence="1" id="KW-0472">Membrane</keyword>
<feature type="domain" description="SMODS and SLOG-associating 2TM effector" evidence="2">
    <location>
        <begin position="101"/>
        <end position="178"/>
    </location>
</feature>
<dbReference type="InterPro" id="IPR040884">
    <property type="entry name" value="SLATT_1"/>
</dbReference>
<keyword evidence="1" id="KW-1133">Transmembrane helix</keyword>
<dbReference type="EMBL" id="CAXAMN010013060">
    <property type="protein sequence ID" value="CAK9039791.1"/>
    <property type="molecule type" value="Genomic_DNA"/>
</dbReference>
<evidence type="ECO:0000259" key="2">
    <source>
        <dbReference type="Pfam" id="PF18181"/>
    </source>
</evidence>
<comment type="caution">
    <text evidence="3">The sequence shown here is derived from an EMBL/GenBank/DDBJ whole genome shotgun (WGS) entry which is preliminary data.</text>
</comment>
<organism evidence="3 4">
    <name type="scientific">Durusdinium trenchii</name>
    <dbReference type="NCBI Taxonomy" id="1381693"/>
    <lineage>
        <taxon>Eukaryota</taxon>
        <taxon>Sar</taxon>
        <taxon>Alveolata</taxon>
        <taxon>Dinophyceae</taxon>
        <taxon>Suessiales</taxon>
        <taxon>Symbiodiniaceae</taxon>
        <taxon>Durusdinium</taxon>
    </lineage>
</organism>
<keyword evidence="4" id="KW-1185">Reference proteome</keyword>
<proteinExistence type="predicted"/>
<feature type="non-terminal residue" evidence="3">
    <location>
        <position position="178"/>
    </location>
</feature>
<feature type="transmembrane region" description="Helical" evidence="1">
    <location>
        <begin position="125"/>
        <end position="143"/>
    </location>
</feature>
<dbReference type="Proteomes" id="UP001642484">
    <property type="component" value="Unassembled WGS sequence"/>
</dbReference>